<gene>
    <name evidence="1" type="ORF">SAMN06296058_1247</name>
</gene>
<organism evidence="1 2">
    <name type="scientific">Pseudoxanthomonas indica</name>
    <dbReference type="NCBI Taxonomy" id="428993"/>
    <lineage>
        <taxon>Bacteria</taxon>
        <taxon>Pseudomonadati</taxon>
        <taxon>Pseudomonadota</taxon>
        <taxon>Gammaproteobacteria</taxon>
        <taxon>Lysobacterales</taxon>
        <taxon>Lysobacteraceae</taxon>
        <taxon>Pseudoxanthomonas</taxon>
    </lineage>
</organism>
<dbReference type="EMBL" id="FUZV01000001">
    <property type="protein sequence ID" value="SKC57151.1"/>
    <property type="molecule type" value="Genomic_DNA"/>
</dbReference>
<dbReference type="PIRSF" id="PIRSF028589">
    <property type="entry name" value="UCP028589"/>
    <property type="match status" value="1"/>
</dbReference>
<dbReference type="InterPro" id="IPR016893">
    <property type="entry name" value="UCP028589"/>
</dbReference>
<name>A0A1T5K0H9_9GAMM</name>
<evidence type="ECO:0000313" key="2">
    <source>
        <dbReference type="Proteomes" id="UP000190341"/>
    </source>
</evidence>
<dbReference type="Proteomes" id="UP000190341">
    <property type="component" value="Unassembled WGS sequence"/>
</dbReference>
<dbReference type="OrthoDB" id="6998958at2"/>
<dbReference type="RefSeq" id="WP_079723562.1">
    <property type="nucleotide sequence ID" value="NZ_BMCL01000002.1"/>
</dbReference>
<reference evidence="1 2" key="1">
    <citation type="submission" date="2017-02" db="EMBL/GenBank/DDBJ databases">
        <authorList>
            <person name="Peterson S.W."/>
        </authorList>
    </citation>
    <scope>NUCLEOTIDE SEQUENCE [LARGE SCALE GENOMIC DNA]</scope>
    <source>
        <strain evidence="1 2">P15</strain>
    </source>
</reference>
<proteinExistence type="predicted"/>
<keyword evidence="2" id="KW-1185">Reference proteome</keyword>
<dbReference type="STRING" id="428993.SAMN06296058_1247"/>
<evidence type="ECO:0000313" key="1">
    <source>
        <dbReference type="EMBL" id="SKC57151.1"/>
    </source>
</evidence>
<protein>
    <submittedName>
        <fullName evidence="1">Uncharacterized protein</fullName>
    </submittedName>
</protein>
<accession>A0A1T5K0H9</accession>
<dbReference type="AlphaFoldDB" id="A0A1T5K0H9"/>
<sequence>MQDQSYLGSGKILMREFGSAAPFEEVGNCSLLTFSPQVNTLSLQDFTKPGGGTRNRVDRVTEVQTSLTFHDFAGANFSRFMRGSVTTVAAGTVTDEALVAYKGGFTPLDKIANAITTVEPAAGGTAYTAGTDYVFQDGGIYIPSTSTITNPVGGAANIQVTYTHGAQDVTQAFVTSAKQYEMLFLGLNEAQSGKAVRVHAHKVSGGVIEQLGLIGEEYGAGTVNGGLLADTAKGVGLSQYFTVEQVN</sequence>